<gene>
    <name evidence="1" type="ORF">NAV_LOCUS1120</name>
</gene>
<protein>
    <submittedName>
        <fullName evidence="1">Uncharacterized protein</fullName>
    </submittedName>
</protein>
<accession>A0A498RZG6</accession>
<dbReference type="Proteomes" id="UP000276991">
    <property type="component" value="Unassembled WGS sequence"/>
</dbReference>
<dbReference type="AlphaFoldDB" id="A0A498RZG6"/>
<organism evidence="1 2">
    <name type="scientific">Acanthocheilonema viteae</name>
    <name type="common">Filarial nematode worm</name>
    <name type="synonym">Dipetalonema viteae</name>
    <dbReference type="NCBI Taxonomy" id="6277"/>
    <lineage>
        <taxon>Eukaryota</taxon>
        <taxon>Metazoa</taxon>
        <taxon>Ecdysozoa</taxon>
        <taxon>Nematoda</taxon>
        <taxon>Chromadorea</taxon>
        <taxon>Rhabditida</taxon>
        <taxon>Spirurina</taxon>
        <taxon>Spiruromorpha</taxon>
        <taxon>Filarioidea</taxon>
        <taxon>Onchocercidae</taxon>
        <taxon>Acanthocheilonema</taxon>
    </lineage>
</organism>
<dbReference type="STRING" id="6277.A0A498RZG6"/>
<keyword evidence="2" id="KW-1185">Reference proteome</keyword>
<proteinExistence type="predicted"/>
<sequence>MYNRTYGILSVGLSDATSAGWVTVSMYWQNPTKQYMAKYSLNLYADLCKDNFPMPLILMECLGYNHCGRMYLMNSAEDEISLRQIFSRSAIYEEEA</sequence>
<dbReference type="EMBL" id="UPTC01000088">
    <property type="protein sequence ID" value="VBB26290.1"/>
    <property type="molecule type" value="Genomic_DNA"/>
</dbReference>
<evidence type="ECO:0000313" key="1">
    <source>
        <dbReference type="EMBL" id="VBB26290.1"/>
    </source>
</evidence>
<evidence type="ECO:0000313" key="2">
    <source>
        <dbReference type="Proteomes" id="UP000276991"/>
    </source>
</evidence>
<name>A0A498RZG6_ACAVI</name>
<reference evidence="1 2" key="1">
    <citation type="submission" date="2018-08" db="EMBL/GenBank/DDBJ databases">
        <authorList>
            <person name="Laetsch R D."/>
            <person name="Stevens L."/>
            <person name="Kumar S."/>
            <person name="Blaxter L. M."/>
        </authorList>
    </citation>
    <scope>NUCLEOTIDE SEQUENCE [LARGE SCALE GENOMIC DNA]</scope>
</reference>